<reference evidence="1 2" key="1">
    <citation type="submission" date="2020-10" db="EMBL/GenBank/DDBJ databases">
        <title>Plant Genome Project.</title>
        <authorList>
            <person name="Zhang R.-G."/>
        </authorList>
    </citation>
    <scope>NUCLEOTIDE SEQUENCE [LARGE SCALE GENOMIC DNA]</scope>
    <source>
        <strain evidence="1">FAFU-HL-1</strain>
        <tissue evidence="1">Leaf</tissue>
    </source>
</reference>
<comment type="caution">
    <text evidence="1">The sequence shown here is derived from an EMBL/GenBank/DDBJ whole genome shotgun (WGS) entry which is preliminary data.</text>
</comment>
<sequence length="169" mass="18825">MVGLVTSCACKQKFNAFLANNETGDRGLIDYCREKMTHFMTAKNMAFKDELPIASVGKIYYSRVTLDYIMTSRRQRLRPGHHFELYPIEIENSSAVASSSGIQNAHQSMFEYNACIDFQDDDHHATIGLASSLALQPEIDRLADASMYAASSSNTFPSSMANYQDASNI</sequence>
<dbReference type="Proteomes" id="UP000657918">
    <property type="component" value="Unassembled WGS sequence"/>
</dbReference>
<dbReference type="EMBL" id="JADGMS010000007">
    <property type="protein sequence ID" value="KAF9678901.1"/>
    <property type="molecule type" value="Genomic_DNA"/>
</dbReference>
<accession>A0A835K3W7</accession>
<gene>
    <name evidence="1" type="ORF">SADUNF_Sadunf07G0084300</name>
</gene>
<keyword evidence="2" id="KW-1185">Reference proteome</keyword>
<organism evidence="1 2">
    <name type="scientific">Salix dunnii</name>
    <dbReference type="NCBI Taxonomy" id="1413687"/>
    <lineage>
        <taxon>Eukaryota</taxon>
        <taxon>Viridiplantae</taxon>
        <taxon>Streptophyta</taxon>
        <taxon>Embryophyta</taxon>
        <taxon>Tracheophyta</taxon>
        <taxon>Spermatophyta</taxon>
        <taxon>Magnoliopsida</taxon>
        <taxon>eudicotyledons</taxon>
        <taxon>Gunneridae</taxon>
        <taxon>Pentapetalae</taxon>
        <taxon>rosids</taxon>
        <taxon>fabids</taxon>
        <taxon>Malpighiales</taxon>
        <taxon>Salicaceae</taxon>
        <taxon>Saliceae</taxon>
        <taxon>Salix</taxon>
    </lineage>
</organism>
<name>A0A835K3W7_9ROSI</name>
<evidence type="ECO:0000313" key="2">
    <source>
        <dbReference type="Proteomes" id="UP000657918"/>
    </source>
</evidence>
<proteinExistence type="predicted"/>
<protein>
    <submittedName>
        <fullName evidence="1">Uncharacterized protein</fullName>
    </submittedName>
</protein>
<dbReference type="AlphaFoldDB" id="A0A835K3W7"/>
<evidence type="ECO:0000313" key="1">
    <source>
        <dbReference type="EMBL" id="KAF9678901.1"/>
    </source>
</evidence>